<evidence type="ECO:0000259" key="1">
    <source>
        <dbReference type="Pfam" id="PF06452"/>
    </source>
</evidence>
<dbReference type="InterPro" id="IPR010502">
    <property type="entry name" value="Carb-bd_dom_fam9"/>
</dbReference>
<dbReference type="OMA" id="MMYDDEM"/>
<dbReference type="Pfam" id="PF06452">
    <property type="entry name" value="CBM9_1"/>
    <property type="match status" value="1"/>
</dbReference>
<protein>
    <recommendedName>
        <fullName evidence="1">Carbohydrate-binding domain-containing protein</fullName>
    </recommendedName>
</protein>
<dbReference type="STRING" id="559515.M4BGT6"/>
<feature type="domain" description="Carbohydrate-binding" evidence="1">
    <location>
        <begin position="37"/>
        <end position="120"/>
    </location>
</feature>
<dbReference type="eggNOG" id="ENOG502RI3G">
    <property type="taxonomic scope" value="Eukaryota"/>
</dbReference>
<keyword evidence="3" id="KW-1185">Reference proteome</keyword>
<reference evidence="3" key="1">
    <citation type="journal article" date="2010" name="Science">
        <title>Signatures of adaptation to obligate biotrophy in the Hyaloperonospora arabidopsidis genome.</title>
        <authorList>
            <person name="Baxter L."/>
            <person name="Tripathy S."/>
            <person name="Ishaque N."/>
            <person name="Boot N."/>
            <person name="Cabral A."/>
            <person name="Kemen E."/>
            <person name="Thines M."/>
            <person name="Ah-Fong A."/>
            <person name="Anderson R."/>
            <person name="Badejoko W."/>
            <person name="Bittner-Eddy P."/>
            <person name="Boore J.L."/>
            <person name="Chibucos M.C."/>
            <person name="Coates M."/>
            <person name="Dehal P."/>
            <person name="Delehaunty K."/>
            <person name="Dong S."/>
            <person name="Downton P."/>
            <person name="Dumas B."/>
            <person name="Fabro G."/>
            <person name="Fronick C."/>
            <person name="Fuerstenberg S.I."/>
            <person name="Fulton L."/>
            <person name="Gaulin E."/>
            <person name="Govers F."/>
            <person name="Hughes L."/>
            <person name="Humphray S."/>
            <person name="Jiang R.H."/>
            <person name="Judelson H."/>
            <person name="Kamoun S."/>
            <person name="Kyung K."/>
            <person name="Meijer H."/>
            <person name="Minx P."/>
            <person name="Morris P."/>
            <person name="Nelson J."/>
            <person name="Phuntumart V."/>
            <person name="Qutob D."/>
            <person name="Rehmany A."/>
            <person name="Rougon-Cardoso A."/>
            <person name="Ryden P."/>
            <person name="Torto-Alalibo T."/>
            <person name="Studholme D."/>
            <person name="Wang Y."/>
            <person name="Win J."/>
            <person name="Wood J."/>
            <person name="Clifton S.W."/>
            <person name="Rogers J."/>
            <person name="Van den Ackerveken G."/>
            <person name="Jones J.D."/>
            <person name="McDowell J.M."/>
            <person name="Beynon J."/>
            <person name="Tyler B.M."/>
        </authorList>
    </citation>
    <scope>NUCLEOTIDE SEQUENCE [LARGE SCALE GENOMIC DNA]</scope>
    <source>
        <strain evidence="3">Emoy2</strain>
    </source>
</reference>
<accession>M4BGT6</accession>
<dbReference type="EMBL" id="JH598246">
    <property type="status" value="NOT_ANNOTATED_CDS"/>
    <property type="molecule type" value="Genomic_DNA"/>
</dbReference>
<evidence type="ECO:0000313" key="3">
    <source>
        <dbReference type="Proteomes" id="UP000011713"/>
    </source>
</evidence>
<dbReference type="Gene3D" id="2.60.40.1190">
    <property type="match status" value="1"/>
</dbReference>
<sequence>MASNEDWTYMDTLRPPVYICLRRKIDYSDADYRPMKLDGDVDKDEWKHVPWSEAFVDIEGHERKPVEYPITRFKMMYDDEMLYIAAELLEPKVWGTITEKNSTLYHENDFEVFLNPDGSRHRY</sequence>
<dbReference type="GO" id="GO:0016052">
    <property type="term" value="P:carbohydrate catabolic process"/>
    <property type="evidence" value="ECO:0007669"/>
    <property type="project" value="InterPro"/>
</dbReference>
<dbReference type="HOGENOM" id="CLU_2019798_0_0_1"/>
<dbReference type="AlphaFoldDB" id="M4BGT6"/>
<dbReference type="GO" id="GO:0004553">
    <property type="term" value="F:hydrolase activity, hydrolyzing O-glycosyl compounds"/>
    <property type="evidence" value="ECO:0007669"/>
    <property type="project" value="InterPro"/>
</dbReference>
<proteinExistence type="predicted"/>
<evidence type="ECO:0000313" key="2">
    <source>
        <dbReference type="EnsemblProtists" id="HpaP805611"/>
    </source>
</evidence>
<dbReference type="PANTHER" id="PTHR35532">
    <property type="entry name" value="SIMILAR TO POLYHYDROXYALKANOATE DEPOLYMERASE"/>
    <property type="match status" value="1"/>
</dbReference>
<dbReference type="SUPFAM" id="SSF49344">
    <property type="entry name" value="CBD9-like"/>
    <property type="match status" value="1"/>
</dbReference>
<dbReference type="PANTHER" id="PTHR35532:SF5">
    <property type="entry name" value="CARBOHYDRATE-BINDING DOMAIN-CONTAINING PROTEIN"/>
    <property type="match status" value="1"/>
</dbReference>
<dbReference type="Proteomes" id="UP000011713">
    <property type="component" value="Unassembled WGS sequence"/>
</dbReference>
<dbReference type="InParanoid" id="M4BGT6"/>
<reference evidence="2" key="2">
    <citation type="submission" date="2015-06" db="UniProtKB">
        <authorList>
            <consortium name="EnsemblProtists"/>
        </authorList>
    </citation>
    <scope>IDENTIFICATION</scope>
    <source>
        <strain evidence="2">Emoy2</strain>
    </source>
</reference>
<dbReference type="CDD" id="cd09620">
    <property type="entry name" value="CBM9_like_3"/>
    <property type="match status" value="1"/>
</dbReference>
<dbReference type="GO" id="GO:0030246">
    <property type="term" value="F:carbohydrate binding"/>
    <property type="evidence" value="ECO:0007669"/>
    <property type="project" value="InterPro"/>
</dbReference>
<dbReference type="EnsemblProtists" id="HpaT805611">
    <property type="protein sequence ID" value="HpaP805611"/>
    <property type="gene ID" value="HpaG805611"/>
</dbReference>
<organism evidence="2 3">
    <name type="scientific">Hyaloperonospora arabidopsidis (strain Emoy2)</name>
    <name type="common">Downy mildew agent</name>
    <name type="synonym">Peronospora arabidopsidis</name>
    <dbReference type="NCBI Taxonomy" id="559515"/>
    <lineage>
        <taxon>Eukaryota</taxon>
        <taxon>Sar</taxon>
        <taxon>Stramenopiles</taxon>
        <taxon>Oomycota</taxon>
        <taxon>Peronosporomycetes</taxon>
        <taxon>Peronosporales</taxon>
        <taxon>Peronosporaceae</taxon>
        <taxon>Hyaloperonospora</taxon>
    </lineage>
</organism>
<name>M4BGT6_HYAAE</name>
<dbReference type="VEuPathDB" id="FungiDB:HpaG805611"/>